<dbReference type="GO" id="GO:0003700">
    <property type="term" value="F:DNA-binding transcription factor activity"/>
    <property type="evidence" value="ECO:0007669"/>
    <property type="project" value="InterPro"/>
</dbReference>
<keyword evidence="4" id="KW-0238">DNA-binding</keyword>
<evidence type="ECO:0000259" key="9">
    <source>
        <dbReference type="PROSITE" id="PS51032"/>
    </source>
</evidence>
<feature type="region of interest" description="Disordered" evidence="8">
    <location>
        <begin position="19"/>
        <end position="72"/>
    </location>
</feature>
<comment type="caution">
    <text evidence="10">The sequence shown here is derived from an EMBL/GenBank/DDBJ whole genome shotgun (WGS) entry which is preliminary data.</text>
</comment>
<accession>A0A8J5GTE2</accession>
<sequence>MPPQTSELSLSNTKPFSLHCSLAKSMKTSPPTSSNSPSLPLRKPRRPKKDLSLENGNGNANANGKRSSSFRGVTRHRWTGRYEAHLWDRHCWNPIQKKKGRQGAYDAEAAAAHTYDLAALKYWGSETALNFPFDTYSKEYKEMQSMSKEEYLASLRRRSNGFSRGVSKYRGVARHHHNGRWEARIGRVFGNKYLYLGTFSTEEEAAQAYDLAAIKYRGPNAITNFDVSCYLKCPKSYPASSATAPPEELQEARCEAPQAMQVSEYCMDHDVAAEDMITWSPLMDECFDVCSLPQLSDLQSFFSDEGGFEDNVEVLFNVS</sequence>
<dbReference type="EMBL" id="JACMSC010000008">
    <property type="protein sequence ID" value="KAG6509829.1"/>
    <property type="molecule type" value="Genomic_DNA"/>
</dbReference>
<organism evidence="10 11">
    <name type="scientific">Zingiber officinale</name>
    <name type="common">Ginger</name>
    <name type="synonym">Amomum zingiber</name>
    <dbReference type="NCBI Taxonomy" id="94328"/>
    <lineage>
        <taxon>Eukaryota</taxon>
        <taxon>Viridiplantae</taxon>
        <taxon>Streptophyta</taxon>
        <taxon>Embryophyta</taxon>
        <taxon>Tracheophyta</taxon>
        <taxon>Spermatophyta</taxon>
        <taxon>Magnoliopsida</taxon>
        <taxon>Liliopsida</taxon>
        <taxon>Zingiberales</taxon>
        <taxon>Zingiberaceae</taxon>
        <taxon>Zingiber</taxon>
    </lineage>
</organism>
<feature type="domain" description="AP2/ERF" evidence="9">
    <location>
        <begin position="168"/>
        <end position="226"/>
    </location>
</feature>
<reference evidence="10 11" key="1">
    <citation type="submission" date="2020-08" db="EMBL/GenBank/DDBJ databases">
        <title>Plant Genome Project.</title>
        <authorList>
            <person name="Zhang R.-G."/>
        </authorList>
    </citation>
    <scope>NUCLEOTIDE SEQUENCE [LARGE SCALE GENOMIC DNA]</scope>
    <source>
        <tissue evidence="10">Rhizome</tissue>
    </source>
</reference>
<evidence type="ECO:0000313" key="11">
    <source>
        <dbReference type="Proteomes" id="UP000734854"/>
    </source>
</evidence>
<evidence type="ECO:0000313" key="10">
    <source>
        <dbReference type="EMBL" id="KAG6509829.1"/>
    </source>
</evidence>
<evidence type="ECO:0000256" key="8">
    <source>
        <dbReference type="SAM" id="MobiDB-lite"/>
    </source>
</evidence>
<dbReference type="CDD" id="cd00018">
    <property type="entry name" value="AP2"/>
    <property type="match status" value="1"/>
</dbReference>
<name>A0A8J5GTE2_ZINOF</name>
<dbReference type="Pfam" id="PF00847">
    <property type="entry name" value="AP2"/>
    <property type="match status" value="1"/>
</dbReference>
<dbReference type="SUPFAM" id="SSF54171">
    <property type="entry name" value="DNA-binding domain"/>
    <property type="match status" value="2"/>
</dbReference>
<dbReference type="PROSITE" id="PS51032">
    <property type="entry name" value="AP2_ERF"/>
    <property type="match status" value="2"/>
</dbReference>
<evidence type="ECO:0000256" key="3">
    <source>
        <dbReference type="ARBA" id="ARBA00023015"/>
    </source>
</evidence>
<dbReference type="GO" id="GO:0003677">
    <property type="term" value="F:DNA binding"/>
    <property type="evidence" value="ECO:0007669"/>
    <property type="project" value="UniProtKB-KW"/>
</dbReference>
<evidence type="ECO:0000256" key="2">
    <source>
        <dbReference type="ARBA" id="ARBA00022737"/>
    </source>
</evidence>
<comment type="subcellular location">
    <subcellularLocation>
        <location evidence="1">Nucleus</location>
    </subcellularLocation>
</comment>
<dbReference type="InterPro" id="IPR016177">
    <property type="entry name" value="DNA-bd_dom_sf"/>
</dbReference>
<evidence type="ECO:0000256" key="6">
    <source>
        <dbReference type="ARBA" id="ARBA00023242"/>
    </source>
</evidence>
<protein>
    <recommendedName>
        <fullName evidence="9">AP2/ERF domain-containing protein</fullName>
    </recommendedName>
</protein>
<proteinExistence type="inferred from homology"/>
<dbReference type="SMART" id="SM00380">
    <property type="entry name" value="AP2"/>
    <property type="match status" value="2"/>
</dbReference>
<evidence type="ECO:0000256" key="7">
    <source>
        <dbReference type="ARBA" id="ARBA00037973"/>
    </source>
</evidence>
<keyword evidence="3" id="KW-0805">Transcription regulation</keyword>
<dbReference type="AlphaFoldDB" id="A0A8J5GTE2"/>
<feature type="compositionally biased region" description="Low complexity" evidence="8">
    <location>
        <begin position="28"/>
        <end position="41"/>
    </location>
</feature>
<feature type="compositionally biased region" description="Low complexity" evidence="8">
    <location>
        <begin position="53"/>
        <end position="64"/>
    </location>
</feature>
<evidence type="ECO:0000256" key="4">
    <source>
        <dbReference type="ARBA" id="ARBA00023125"/>
    </source>
</evidence>
<keyword evidence="11" id="KW-1185">Reference proteome</keyword>
<keyword evidence="6" id="KW-0539">Nucleus</keyword>
<dbReference type="FunFam" id="3.30.730.10:FF:000002">
    <property type="entry name" value="AP2-like ethylene-responsive transcription factor"/>
    <property type="match status" value="1"/>
</dbReference>
<dbReference type="PANTHER" id="PTHR32467">
    <property type="entry name" value="AP2-LIKE ETHYLENE-RESPONSIVE TRANSCRIPTION FACTOR"/>
    <property type="match status" value="1"/>
</dbReference>
<evidence type="ECO:0000256" key="5">
    <source>
        <dbReference type="ARBA" id="ARBA00023163"/>
    </source>
</evidence>
<comment type="similarity">
    <text evidence="7">Belongs to the AP2/ERF transcription factor family. AP2 subfamily.</text>
</comment>
<evidence type="ECO:0000256" key="1">
    <source>
        <dbReference type="ARBA" id="ARBA00004123"/>
    </source>
</evidence>
<dbReference type="Gene3D" id="3.30.730.10">
    <property type="entry name" value="AP2/ERF domain"/>
    <property type="match status" value="2"/>
</dbReference>
<keyword evidence="5" id="KW-0804">Transcription</keyword>
<dbReference type="Proteomes" id="UP000734854">
    <property type="component" value="Unassembled WGS sequence"/>
</dbReference>
<dbReference type="PRINTS" id="PR00367">
    <property type="entry name" value="ETHRSPELEMNT"/>
</dbReference>
<gene>
    <name evidence="10" type="ORF">ZIOFF_027836</name>
</gene>
<dbReference type="InterPro" id="IPR001471">
    <property type="entry name" value="AP2/ERF_dom"/>
</dbReference>
<feature type="domain" description="AP2/ERF" evidence="9">
    <location>
        <begin position="69"/>
        <end position="132"/>
    </location>
</feature>
<keyword evidence="2" id="KW-0677">Repeat</keyword>
<dbReference type="GO" id="GO:0005634">
    <property type="term" value="C:nucleus"/>
    <property type="evidence" value="ECO:0007669"/>
    <property type="project" value="UniProtKB-SubCell"/>
</dbReference>
<dbReference type="InterPro" id="IPR036955">
    <property type="entry name" value="AP2/ERF_dom_sf"/>
</dbReference>
<dbReference type="PANTHER" id="PTHR32467:SF97">
    <property type="entry name" value="ETHYLENE-RESPONSIVE TRANSCRIPTION FACTOR WRI1"/>
    <property type="match status" value="1"/>
</dbReference>